<name>A0ABQ3VN71_9CHLR</name>
<evidence type="ECO:0000313" key="1">
    <source>
        <dbReference type="EMBL" id="GHO87114.1"/>
    </source>
</evidence>
<accession>A0ABQ3VN71</accession>
<reference evidence="1 2" key="1">
    <citation type="journal article" date="2021" name="Int. J. Syst. Evol. Microbiol.">
        <title>Reticulibacter mediterranei gen. nov., sp. nov., within the new family Reticulibacteraceae fam. nov., and Ktedonospora formicarum gen. nov., sp. nov., Ktedonobacter robiniae sp. nov., Dictyobacter formicarum sp. nov. and Dictyobacter arantiisoli sp. nov., belonging to the class Ktedonobacteria.</title>
        <authorList>
            <person name="Yabe S."/>
            <person name="Zheng Y."/>
            <person name="Wang C.M."/>
            <person name="Sakai Y."/>
            <person name="Abe K."/>
            <person name="Yokota A."/>
            <person name="Donadio S."/>
            <person name="Cavaletti L."/>
            <person name="Monciardini P."/>
        </authorList>
    </citation>
    <scope>NUCLEOTIDE SEQUENCE [LARGE SCALE GENOMIC DNA]</scope>
    <source>
        <strain evidence="1 2">SOSP1-9</strain>
    </source>
</reference>
<dbReference type="RefSeq" id="WP_201364697.1">
    <property type="nucleotide sequence ID" value="NZ_BNJJ01000015.1"/>
</dbReference>
<protein>
    <submittedName>
        <fullName evidence="1">Uncharacterized protein</fullName>
    </submittedName>
</protein>
<evidence type="ECO:0000313" key="2">
    <source>
        <dbReference type="Proteomes" id="UP000635565"/>
    </source>
</evidence>
<proteinExistence type="predicted"/>
<sequence length="74" mass="7773">MGTDLGGVAEPTQTSGAQRLWSVVIVASAEQLVLSHRGPGMAPLLASEALGNVWVQGRDDYQPMKEVLARQGIG</sequence>
<keyword evidence="2" id="KW-1185">Reference proteome</keyword>
<gene>
    <name evidence="1" type="ORF">KSZ_51200</name>
</gene>
<dbReference type="EMBL" id="BNJJ01000015">
    <property type="protein sequence ID" value="GHO87114.1"/>
    <property type="molecule type" value="Genomic_DNA"/>
</dbReference>
<organism evidence="1 2">
    <name type="scientific">Dictyobacter formicarum</name>
    <dbReference type="NCBI Taxonomy" id="2778368"/>
    <lineage>
        <taxon>Bacteria</taxon>
        <taxon>Bacillati</taxon>
        <taxon>Chloroflexota</taxon>
        <taxon>Ktedonobacteria</taxon>
        <taxon>Ktedonobacterales</taxon>
        <taxon>Dictyobacteraceae</taxon>
        <taxon>Dictyobacter</taxon>
    </lineage>
</organism>
<comment type="caution">
    <text evidence="1">The sequence shown here is derived from an EMBL/GenBank/DDBJ whole genome shotgun (WGS) entry which is preliminary data.</text>
</comment>
<dbReference type="Proteomes" id="UP000635565">
    <property type="component" value="Unassembled WGS sequence"/>
</dbReference>